<dbReference type="Proteomes" id="UP000613255">
    <property type="component" value="Unassembled WGS sequence"/>
</dbReference>
<dbReference type="InterPro" id="IPR036680">
    <property type="entry name" value="SPOR-like_sf"/>
</dbReference>
<dbReference type="PROSITE" id="PS51724">
    <property type="entry name" value="SPOR"/>
    <property type="match status" value="1"/>
</dbReference>
<evidence type="ECO:0000256" key="2">
    <source>
        <dbReference type="SAM" id="Phobius"/>
    </source>
</evidence>
<dbReference type="RefSeq" id="WP_198685838.1">
    <property type="nucleotide sequence ID" value="NZ_JAEIJD010000005.1"/>
</dbReference>
<feature type="compositionally biased region" description="Basic and acidic residues" evidence="1">
    <location>
        <begin position="167"/>
        <end position="176"/>
    </location>
</feature>
<dbReference type="AlphaFoldDB" id="A0A934M1N4"/>
<feature type="region of interest" description="Disordered" evidence="1">
    <location>
        <begin position="124"/>
        <end position="185"/>
    </location>
</feature>
<reference evidence="4" key="1">
    <citation type="submission" date="2020-12" db="EMBL/GenBank/DDBJ databases">
        <title>Pontibaca salina gen. nov., sp. nov., isolated from marine sediment.</title>
        <authorList>
            <person name="Bo J."/>
            <person name="Wang S."/>
            <person name="Song X."/>
            <person name="Du Z."/>
        </authorList>
    </citation>
    <scope>NUCLEOTIDE SEQUENCE</scope>
    <source>
        <strain evidence="4">S1109L</strain>
    </source>
</reference>
<feature type="region of interest" description="Disordered" evidence="1">
    <location>
        <begin position="205"/>
        <end position="224"/>
    </location>
</feature>
<accession>A0A934M1N4</accession>
<feature type="domain" description="SPOR" evidence="3">
    <location>
        <begin position="252"/>
        <end position="337"/>
    </location>
</feature>
<keyword evidence="2" id="KW-1133">Transmembrane helix</keyword>
<comment type="caution">
    <text evidence="4">The sequence shown here is derived from an EMBL/GenBank/DDBJ whole genome shotgun (WGS) entry which is preliminary data.</text>
</comment>
<evidence type="ECO:0000313" key="4">
    <source>
        <dbReference type="EMBL" id="MBI6629816.1"/>
    </source>
</evidence>
<sequence>MEYYDDRQDAPAGPPGLSSGIAKLVNVAGAVASLALVVGIAFWGYKLIMRDVSGVPVVRAIEGPVRTQPEDPGGQAADHQGLAVNRVAAKGSAAPTADTLRLAPRPVALAPEDAPMASFRPDAAADDADAENAGQIDGDADVDARENSDSTAKVRSDGGGSFIANPDADRALDKNDSNTAGPASFPAGSIDAVLAELVGDGDAQPAKATAGVQGPGVAVSRRPLNRPGNLVAEVSAPVKVTQTITQEVAADSLVPGTPLVQLGALESPEAARAEWARLAARFDDYLSDKSRVIQEASSGGRNFYRLRAMGFEDIAAARRFCAVLIAEQAECIPVAAK</sequence>
<protein>
    <submittedName>
        <fullName evidence="4">SPOR domain-containing protein</fullName>
    </submittedName>
</protein>
<organism evidence="4 5">
    <name type="scientific">Pontibaca salina</name>
    <dbReference type="NCBI Taxonomy" id="2795731"/>
    <lineage>
        <taxon>Bacteria</taxon>
        <taxon>Pseudomonadati</taxon>
        <taxon>Pseudomonadota</taxon>
        <taxon>Alphaproteobacteria</taxon>
        <taxon>Rhodobacterales</taxon>
        <taxon>Roseobacteraceae</taxon>
        <taxon>Pontibaca</taxon>
    </lineage>
</organism>
<keyword evidence="5" id="KW-1185">Reference proteome</keyword>
<gene>
    <name evidence="4" type="ORF">JAO82_07955</name>
</gene>
<evidence type="ECO:0000313" key="5">
    <source>
        <dbReference type="Proteomes" id="UP000613255"/>
    </source>
</evidence>
<evidence type="ECO:0000256" key="1">
    <source>
        <dbReference type="SAM" id="MobiDB-lite"/>
    </source>
</evidence>
<dbReference type="Pfam" id="PF05036">
    <property type="entry name" value="SPOR"/>
    <property type="match status" value="1"/>
</dbReference>
<feature type="compositionally biased region" description="Basic and acidic residues" evidence="1">
    <location>
        <begin position="142"/>
        <end position="156"/>
    </location>
</feature>
<name>A0A934M1N4_9RHOB</name>
<proteinExistence type="predicted"/>
<feature type="transmembrane region" description="Helical" evidence="2">
    <location>
        <begin position="20"/>
        <end position="43"/>
    </location>
</feature>
<dbReference type="GO" id="GO:0042834">
    <property type="term" value="F:peptidoglycan binding"/>
    <property type="evidence" value="ECO:0007669"/>
    <property type="project" value="InterPro"/>
</dbReference>
<dbReference type="InterPro" id="IPR007730">
    <property type="entry name" value="SPOR-like_dom"/>
</dbReference>
<dbReference type="Gene3D" id="3.30.70.1070">
    <property type="entry name" value="Sporulation related repeat"/>
    <property type="match status" value="1"/>
</dbReference>
<keyword evidence="2" id="KW-0812">Transmembrane</keyword>
<evidence type="ECO:0000259" key="3">
    <source>
        <dbReference type="PROSITE" id="PS51724"/>
    </source>
</evidence>
<keyword evidence="2" id="KW-0472">Membrane</keyword>
<dbReference type="EMBL" id="JAEIJD010000005">
    <property type="protein sequence ID" value="MBI6629816.1"/>
    <property type="molecule type" value="Genomic_DNA"/>
</dbReference>